<feature type="domain" description="Helicase C-terminal" evidence="5">
    <location>
        <begin position="282"/>
        <end position="436"/>
    </location>
</feature>
<dbReference type="PANTHER" id="PTHR30580">
    <property type="entry name" value="PRIMOSOMAL PROTEIN N"/>
    <property type="match status" value="1"/>
</dbReference>
<dbReference type="CDD" id="cd18785">
    <property type="entry name" value="SF2_C"/>
    <property type="match status" value="1"/>
</dbReference>
<organism evidence="6 7">
    <name type="scientific">Haloplasma contractile SSD-17B</name>
    <dbReference type="NCBI Taxonomy" id="1033810"/>
    <lineage>
        <taxon>Bacteria</taxon>
        <taxon>Bacillati</taxon>
        <taxon>Mycoplasmatota</taxon>
        <taxon>Mollicutes</taxon>
        <taxon>Haloplasmatales</taxon>
        <taxon>Haloplasmataceae</taxon>
        <taxon>Haloplasma</taxon>
    </lineage>
</organism>
<sequence>MIERIVKGENKRISNDDIQLRACISKKNNGLMCNRCGNTDRNLFSKDELGTYCRQCITFDKSATYRSIIYTPSRKSDVYGKSILGIDLLLSKQQAIASKKCQIAYRKKKDLLIWAVCGAGKTEITYDAIIEAVNKGNRVCFATPRKDVVLELLPRFEVSFNNVTIHALYGGSTNKEKSADLYIATTHQLIHFYNHFDLIILDEVDAFPFKNNKMLYFFVNKSKKPDAPIIYLTATPTKAYKRRIERKQLDYHLIPVRFHRYPIPKPIIKITGDVKKHLKRNRIPREIYKWFKAKKQLKKQCFVFVPDVKTGSLIESILSSEFNCRFVHSESKERREIVSLFRHTSLQFIITTTILERGVTVPNVDVCIIGCEDRIYDESAIVQIVGRAGRKKDYPTADVILFAYVKTTEMSKAIEHIDYMNTLGKKQKLLRKETSK</sequence>
<dbReference type="Gene3D" id="3.40.50.300">
    <property type="entry name" value="P-loop containing nucleotide triphosphate hydrolases"/>
    <property type="match status" value="2"/>
</dbReference>
<reference evidence="6 7" key="1">
    <citation type="journal article" date="2011" name="J. Bacteriol.">
        <title>Genome sequence of Haloplasma contractile, an unusual contractile bacterium from a deep-sea anoxic brine lake.</title>
        <authorList>
            <person name="Antunes A."/>
            <person name="Alam I."/>
            <person name="El Dorry H."/>
            <person name="Siam R."/>
            <person name="Robertson A."/>
            <person name="Bajic V.B."/>
            <person name="Stingl U."/>
        </authorList>
    </citation>
    <scope>NUCLEOTIDE SEQUENCE [LARGE SCALE GENOMIC DNA]</scope>
    <source>
        <strain evidence="6 7">SSD-17B</strain>
    </source>
</reference>
<dbReference type="Pfam" id="PF00271">
    <property type="entry name" value="Helicase_C"/>
    <property type="match status" value="1"/>
</dbReference>
<dbReference type="GO" id="GO:0006270">
    <property type="term" value="P:DNA replication initiation"/>
    <property type="evidence" value="ECO:0007669"/>
    <property type="project" value="TreeGrafter"/>
</dbReference>
<dbReference type="STRING" id="1033810.HLPCO_002550"/>
<dbReference type="GO" id="GO:0043138">
    <property type="term" value="F:3'-5' DNA helicase activity"/>
    <property type="evidence" value="ECO:0007669"/>
    <property type="project" value="TreeGrafter"/>
</dbReference>
<evidence type="ECO:0000256" key="3">
    <source>
        <dbReference type="ARBA" id="ARBA00023125"/>
    </source>
</evidence>
<comment type="caution">
    <text evidence="6">The sequence shown here is derived from an EMBL/GenBank/DDBJ whole genome shotgun (WGS) entry which is preliminary data.</text>
</comment>
<dbReference type="SMART" id="SM00490">
    <property type="entry name" value="HELICc"/>
    <property type="match status" value="1"/>
</dbReference>
<dbReference type="PROSITE" id="PS51192">
    <property type="entry name" value="HELICASE_ATP_BIND_1"/>
    <property type="match status" value="1"/>
</dbReference>
<dbReference type="Pfam" id="PF04851">
    <property type="entry name" value="ResIII"/>
    <property type="match status" value="1"/>
</dbReference>
<keyword evidence="1" id="KW-0547">Nucleotide-binding</keyword>
<proteinExistence type="predicted"/>
<accession>U2E8B9</accession>
<dbReference type="RefSeq" id="WP_008826613.1">
    <property type="nucleotide sequence ID" value="NZ_AFNU02000011.1"/>
</dbReference>
<dbReference type="GO" id="GO:0016787">
    <property type="term" value="F:hydrolase activity"/>
    <property type="evidence" value="ECO:0007669"/>
    <property type="project" value="InterPro"/>
</dbReference>
<dbReference type="FunCoup" id="U2E8B9">
    <property type="interactions" value="12"/>
</dbReference>
<evidence type="ECO:0000259" key="5">
    <source>
        <dbReference type="PROSITE" id="PS51194"/>
    </source>
</evidence>
<dbReference type="EMBL" id="AFNU02000011">
    <property type="protein sequence ID" value="ERJ11428.1"/>
    <property type="molecule type" value="Genomic_DNA"/>
</dbReference>
<keyword evidence="7" id="KW-1185">Reference proteome</keyword>
<dbReference type="SMART" id="SM00487">
    <property type="entry name" value="DEXDc"/>
    <property type="match status" value="1"/>
</dbReference>
<dbReference type="Proteomes" id="UP000005707">
    <property type="component" value="Unassembled WGS sequence"/>
</dbReference>
<dbReference type="InterPro" id="IPR027417">
    <property type="entry name" value="P-loop_NTPase"/>
</dbReference>
<dbReference type="GO" id="GO:0003677">
    <property type="term" value="F:DNA binding"/>
    <property type="evidence" value="ECO:0007669"/>
    <property type="project" value="UniProtKB-KW"/>
</dbReference>
<feature type="domain" description="Helicase ATP-binding" evidence="4">
    <location>
        <begin position="102"/>
        <end position="254"/>
    </location>
</feature>
<keyword evidence="2" id="KW-0067">ATP-binding</keyword>
<dbReference type="AlphaFoldDB" id="U2E8B9"/>
<dbReference type="InterPro" id="IPR001650">
    <property type="entry name" value="Helicase_C-like"/>
</dbReference>
<dbReference type="InterPro" id="IPR006935">
    <property type="entry name" value="Helicase/UvrB_N"/>
</dbReference>
<dbReference type="InterPro" id="IPR014001">
    <property type="entry name" value="Helicase_ATP-bd"/>
</dbReference>
<dbReference type="PROSITE" id="PS51194">
    <property type="entry name" value="HELICASE_CTER"/>
    <property type="match status" value="1"/>
</dbReference>
<evidence type="ECO:0000313" key="6">
    <source>
        <dbReference type="EMBL" id="ERJ11428.1"/>
    </source>
</evidence>
<evidence type="ECO:0000313" key="7">
    <source>
        <dbReference type="Proteomes" id="UP000005707"/>
    </source>
</evidence>
<keyword evidence="3" id="KW-0238">DNA-binding</keyword>
<dbReference type="OrthoDB" id="2077914at2"/>
<reference evidence="6 7" key="2">
    <citation type="journal article" date="2013" name="PLoS ONE">
        <title>INDIGO - INtegrated Data Warehouse of MIcrobial GenOmes with Examples from the Red Sea Extremophiles.</title>
        <authorList>
            <person name="Alam I."/>
            <person name="Antunes A."/>
            <person name="Kamau A.A."/>
            <person name="Ba Alawi W."/>
            <person name="Kalkatawi M."/>
            <person name="Stingl U."/>
            <person name="Bajic V.B."/>
        </authorList>
    </citation>
    <scope>NUCLEOTIDE SEQUENCE [LARGE SCALE GENOMIC DNA]</scope>
    <source>
        <strain evidence="6 7">SSD-17B</strain>
    </source>
</reference>
<dbReference type="eggNOG" id="COG4098">
    <property type="taxonomic scope" value="Bacteria"/>
</dbReference>
<dbReference type="GO" id="GO:0006302">
    <property type="term" value="P:double-strand break repair"/>
    <property type="evidence" value="ECO:0007669"/>
    <property type="project" value="TreeGrafter"/>
</dbReference>
<dbReference type="PANTHER" id="PTHR30580:SF1">
    <property type="entry name" value="COMF OPERON PROTEIN 1"/>
    <property type="match status" value="1"/>
</dbReference>
<name>U2E8B9_9MOLU</name>
<dbReference type="InParanoid" id="U2E8B9"/>
<dbReference type="GO" id="GO:0006310">
    <property type="term" value="P:DNA recombination"/>
    <property type="evidence" value="ECO:0007669"/>
    <property type="project" value="TreeGrafter"/>
</dbReference>
<gene>
    <name evidence="6" type="primary">comFA</name>
    <name evidence="6" type="ORF">HLPCO_002550</name>
</gene>
<protein>
    <submittedName>
        <fullName evidence="6">ComF operon protein 1</fullName>
    </submittedName>
</protein>
<evidence type="ECO:0000256" key="1">
    <source>
        <dbReference type="ARBA" id="ARBA00022741"/>
    </source>
</evidence>
<dbReference type="SUPFAM" id="SSF52540">
    <property type="entry name" value="P-loop containing nucleoside triphosphate hydrolases"/>
    <property type="match status" value="1"/>
</dbReference>
<evidence type="ECO:0000256" key="2">
    <source>
        <dbReference type="ARBA" id="ARBA00022840"/>
    </source>
</evidence>
<evidence type="ECO:0000259" key="4">
    <source>
        <dbReference type="PROSITE" id="PS51192"/>
    </source>
</evidence>
<dbReference type="GO" id="GO:0005524">
    <property type="term" value="F:ATP binding"/>
    <property type="evidence" value="ECO:0007669"/>
    <property type="project" value="UniProtKB-KW"/>
</dbReference>